<feature type="compositionally biased region" description="Basic residues" evidence="1">
    <location>
        <begin position="1"/>
        <end position="13"/>
    </location>
</feature>
<dbReference type="EMBL" id="CAJB01000135">
    <property type="protein sequence ID" value="CCH77746.1"/>
    <property type="molecule type" value="Genomic_DNA"/>
</dbReference>
<proteinExistence type="predicted"/>
<sequence>MRTRSRRTGKRVGRGPSFGSTGTGEGAQMTTTRSHHSPRPGERRLDVASLALLVCGLCFGVVAYMLITKEGANPLLLVPSVVAVVLGGTHLVKHQAPPR</sequence>
<keyword evidence="2" id="KW-0472">Membrane</keyword>
<protein>
    <submittedName>
        <fullName evidence="3">Uncharacterized protein</fullName>
    </submittedName>
</protein>
<name>A0A077LVN9_9MICO</name>
<keyword evidence="2" id="KW-1133">Transmembrane helix</keyword>
<accession>A0A077LVN9</accession>
<feature type="transmembrane region" description="Helical" evidence="2">
    <location>
        <begin position="47"/>
        <end position="67"/>
    </location>
</feature>
<reference evidence="3 4" key="1">
    <citation type="journal article" date="2013" name="ISME J.">
        <title>A metabolic model for members of the genus Tetrasphaera involved in enhanced biological phosphorus removal.</title>
        <authorList>
            <person name="Kristiansen R."/>
            <person name="Nguyen H.T.T."/>
            <person name="Saunders A.M."/>
            <person name="Nielsen J.L."/>
            <person name="Wimmer R."/>
            <person name="Le V.Q."/>
            <person name="McIlroy S.J."/>
            <person name="Petrovski S."/>
            <person name="Seviour R.J."/>
            <person name="Calteau A."/>
            <person name="Nielsen K.L."/>
            <person name="Nielsen P.H."/>
        </authorList>
    </citation>
    <scope>NUCLEOTIDE SEQUENCE [LARGE SCALE GENOMIC DNA]</scope>
    <source>
        <strain evidence="3 4">T1-X7</strain>
    </source>
</reference>
<feature type="region of interest" description="Disordered" evidence="1">
    <location>
        <begin position="1"/>
        <end position="42"/>
    </location>
</feature>
<dbReference type="STRING" id="1194083.BN12_220024"/>
<evidence type="ECO:0000313" key="4">
    <source>
        <dbReference type="Proteomes" id="UP000035721"/>
    </source>
</evidence>
<keyword evidence="4" id="KW-1185">Reference proteome</keyword>
<organism evidence="3 4">
    <name type="scientific">Nostocoides japonicum T1-X7</name>
    <dbReference type="NCBI Taxonomy" id="1194083"/>
    <lineage>
        <taxon>Bacteria</taxon>
        <taxon>Bacillati</taxon>
        <taxon>Actinomycetota</taxon>
        <taxon>Actinomycetes</taxon>
        <taxon>Micrococcales</taxon>
        <taxon>Intrasporangiaceae</taxon>
        <taxon>Nostocoides</taxon>
    </lineage>
</organism>
<comment type="caution">
    <text evidence="3">The sequence shown here is derived from an EMBL/GenBank/DDBJ whole genome shotgun (WGS) entry which is preliminary data.</text>
</comment>
<dbReference type="AlphaFoldDB" id="A0A077LVN9"/>
<keyword evidence="2" id="KW-0812">Transmembrane</keyword>
<evidence type="ECO:0000256" key="2">
    <source>
        <dbReference type="SAM" id="Phobius"/>
    </source>
</evidence>
<dbReference type="Proteomes" id="UP000035721">
    <property type="component" value="Unassembled WGS sequence"/>
</dbReference>
<evidence type="ECO:0000313" key="3">
    <source>
        <dbReference type="EMBL" id="CCH77746.1"/>
    </source>
</evidence>
<evidence type="ECO:0000256" key="1">
    <source>
        <dbReference type="SAM" id="MobiDB-lite"/>
    </source>
</evidence>
<gene>
    <name evidence="3" type="ORF">BN12_220024</name>
</gene>